<dbReference type="InterPro" id="IPR005532">
    <property type="entry name" value="SUMF_dom"/>
</dbReference>
<comment type="caution">
    <text evidence="2">The sequence shown here is derived from an EMBL/GenBank/DDBJ whole genome shotgun (WGS) entry which is preliminary data.</text>
</comment>
<dbReference type="PATRIC" id="fig|29290.4.peg.3511"/>
<dbReference type="InterPro" id="IPR042095">
    <property type="entry name" value="SUMF_sf"/>
</dbReference>
<dbReference type="InterPro" id="IPR016187">
    <property type="entry name" value="CTDL_fold"/>
</dbReference>
<gene>
    <name evidence="2" type="ORF">MBAV_002639</name>
</gene>
<dbReference type="EMBL" id="LACI01001135">
    <property type="protein sequence ID" value="KJU85169.1"/>
    <property type="molecule type" value="Genomic_DNA"/>
</dbReference>
<dbReference type="SUPFAM" id="SSF56436">
    <property type="entry name" value="C-type lectin-like"/>
    <property type="match status" value="1"/>
</dbReference>
<dbReference type="Proteomes" id="UP000033423">
    <property type="component" value="Unassembled WGS sequence"/>
</dbReference>
<keyword evidence="3" id="KW-1185">Reference proteome</keyword>
<evidence type="ECO:0000259" key="1">
    <source>
        <dbReference type="Pfam" id="PF03781"/>
    </source>
</evidence>
<dbReference type="InterPro" id="IPR051043">
    <property type="entry name" value="Sulfatase_Mod_Factor_Kinase"/>
</dbReference>
<name>A0A0F3GT98_9BACT</name>
<reference evidence="2 3" key="1">
    <citation type="submission" date="2015-02" db="EMBL/GenBank/DDBJ databases">
        <title>Single-cell genomics of uncultivated deep-branching MTB reveals a conserved set of magnetosome genes.</title>
        <authorList>
            <person name="Kolinko S."/>
            <person name="Richter M."/>
            <person name="Glockner F.O."/>
            <person name="Brachmann A."/>
            <person name="Schuler D."/>
        </authorList>
    </citation>
    <scope>NUCLEOTIDE SEQUENCE [LARGE SCALE GENOMIC DNA]</scope>
    <source>
        <strain evidence="2">TM-1</strain>
    </source>
</reference>
<dbReference type="Pfam" id="PF03781">
    <property type="entry name" value="FGE-sulfatase"/>
    <property type="match status" value="1"/>
</dbReference>
<dbReference type="Gene3D" id="3.90.1580.10">
    <property type="entry name" value="paralog of FGE (formylglycine-generating enzyme)"/>
    <property type="match status" value="1"/>
</dbReference>
<organism evidence="2 3">
    <name type="scientific">Candidatus Magnetobacterium bavaricum</name>
    <dbReference type="NCBI Taxonomy" id="29290"/>
    <lineage>
        <taxon>Bacteria</taxon>
        <taxon>Pseudomonadati</taxon>
        <taxon>Nitrospirota</taxon>
        <taxon>Thermodesulfovibrionia</taxon>
        <taxon>Thermodesulfovibrionales</taxon>
        <taxon>Candidatus Magnetobacteriaceae</taxon>
        <taxon>Candidatus Magnetobacterium</taxon>
    </lineage>
</organism>
<dbReference type="PANTHER" id="PTHR23150:SF19">
    <property type="entry name" value="FORMYLGLYCINE-GENERATING ENZYME"/>
    <property type="match status" value="1"/>
</dbReference>
<dbReference type="GO" id="GO:0120147">
    <property type="term" value="F:formylglycine-generating oxidase activity"/>
    <property type="evidence" value="ECO:0007669"/>
    <property type="project" value="TreeGrafter"/>
</dbReference>
<proteinExistence type="predicted"/>
<dbReference type="PANTHER" id="PTHR23150">
    <property type="entry name" value="SULFATASE MODIFYING FACTOR 1, 2"/>
    <property type="match status" value="1"/>
</dbReference>
<sequence>MGLFDFFKKVEPLEEDTRLHGLEAAEERATPALSQQTGADYIDPVTGMEFVFVRGGCYEMGDTLGDNDPPPRTQKNTIFKALHMRSKKLYDNEKPVHQVCVDDFYMGKYLVTQQQWQKVMGSNPSKFKNGANYPVERVSWSDAGGYIDRLNQQTGGGYRLPTEAEWEYACREGGRNVRFGTGTDTITTDIANYDARAKYKQPYSDAGDYRGQTTPVDSFKPNSLGLYDMCGNVCQWVEDRYSAEAYKHHAQSNPVYTQWAAYRVVRGGSWYGGPRRVRCTNRFRYSPGVRYADLGFRLVADAKVAITQR</sequence>
<protein>
    <submittedName>
        <fullName evidence="2">Sulfatase-modifying factor protein</fullName>
    </submittedName>
</protein>
<evidence type="ECO:0000313" key="3">
    <source>
        <dbReference type="Proteomes" id="UP000033423"/>
    </source>
</evidence>
<feature type="domain" description="Sulfatase-modifying factor enzyme-like" evidence="1">
    <location>
        <begin position="49"/>
        <end position="299"/>
    </location>
</feature>
<evidence type="ECO:0000313" key="2">
    <source>
        <dbReference type="EMBL" id="KJU85169.1"/>
    </source>
</evidence>
<accession>A0A0F3GT98</accession>
<dbReference type="AlphaFoldDB" id="A0A0F3GT98"/>